<sequence>MGMEEKVPVWGPGDGDFFPWGWGWRRKSLRKRFGDEVEILSPAPRILRTRNSTLNVESGVSGVRTPAPAHIV</sequence>
<dbReference type="EMBL" id="LXQA010199106">
    <property type="protein sequence ID" value="MCI32830.1"/>
    <property type="molecule type" value="Genomic_DNA"/>
</dbReference>
<protein>
    <submittedName>
        <fullName evidence="1">Uncharacterized protein</fullName>
    </submittedName>
</protein>
<evidence type="ECO:0000313" key="1">
    <source>
        <dbReference type="EMBL" id="MCI32830.1"/>
    </source>
</evidence>
<name>A0A392RAL6_9FABA</name>
<dbReference type="AlphaFoldDB" id="A0A392RAL6"/>
<keyword evidence="2" id="KW-1185">Reference proteome</keyword>
<accession>A0A392RAL6</accession>
<organism evidence="1 2">
    <name type="scientific">Trifolium medium</name>
    <dbReference type="NCBI Taxonomy" id="97028"/>
    <lineage>
        <taxon>Eukaryota</taxon>
        <taxon>Viridiplantae</taxon>
        <taxon>Streptophyta</taxon>
        <taxon>Embryophyta</taxon>
        <taxon>Tracheophyta</taxon>
        <taxon>Spermatophyta</taxon>
        <taxon>Magnoliopsida</taxon>
        <taxon>eudicotyledons</taxon>
        <taxon>Gunneridae</taxon>
        <taxon>Pentapetalae</taxon>
        <taxon>rosids</taxon>
        <taxon>fabids</taxon>
        <taxon>Fabales</taxon>
        <taxon>Fabaceae</taxon>
        <taxon>Papilionoideae</taxon>
        <taxon>50 kb inversion clade</taxon>
        <taxon>NPAAA clade</taxon>
        <taxon>Hologalegina</taxon>
        <taxon>IRL clade</taxon>
        <taxon>Trifolieae</taxon>
        <taxon>Trifolium</taxon>
    </lineage>
</organism>
<proteinExistence type="predicted"/>
<reference evidence="1 2" key="1">
    <citation type="journal article" date="2018" name="Front. Plant Sci.">
        <title>Red Clover (Trifolium pratense) and Zigzag Clover (T. medium) - A Picture of Genomic Similarities and Differences.</title>
        <authorList>
            <person name="Dluhosova J."/>
            <person name="Istvanek J."/>
            <person name="Nedelnik J."/>
            <person name="Repkova J."/>
        </authorList>
    </citation>
    <scope>NUCLEOTIDE SEQUENCE [LARGE SCALE GENOMIC DNA]</scope>
    <source>
        <strain evidence="2">cv. 10/8</strain>
        <tissue evidence="1">Leaf</tissue>
    </source>
</reference>
<evidence type="ECO:0000313" key="2">
    <source>
        <dbReference type="Proteomes" id="UP000265520"/>
    </source>
</evidence>
<dbReference type="Proteomes" id="UP000265520">
    <property type="component" value="Unassembled WGS sequence"/>
</dbReference>
<comment type="caution">
    <text evidence="1">The sequence shown here is derived from an EMBL/GenBank/DDBJ whole genome shotgun (WGS) entry which is preliminary data.</text>
</comment>